<dbReference type="InterPro" id="IPR000253">
    <property type="entry name" value="FHA_dom"/>
</dbReference>
<dbReference type="Pfam" id="PF20232">
    <property type="entry name" value="T6SS_FHA_C"/>
    <property type="match status" value="1"/>
</dbReference>
<dbReference type="AlphaFoldDB" id="A0A558QX29"/>
<dbReference type="SMART" id="SM00240">
    <property type="entry name" value="FHA"/>
    <property type="match status" value="1"/>
</dbReference>
<name>A0A558QX29_9SPHN</name>
<evidence type="ECO:0000313" key="3">
    <source>
        <dbReference type="Proteomes" id="UP000318681"/>
    </source>
</evidence>
<comment type="caution">
    <text evidence="2">The sequence shown here is derived from an EMBL/GenBank/DDBJ whole genome shotgun (WGS) entry which is preliminary data.</text>
</comment>
<dbReference type="CDD" id="cd00060">
    <property type="entry name" value="FHA"/>
    <property type="match status" value="1"/>
</dbReference>
<accession>A0A558QX29</accession>
<gene>
    <name evidence="2" type="ORF">FOY91_16150</name>
</gene>
<organism evidence="2 3">
    <name type="scientific">Alterirhizorhabdus solaris</name>
    <dbReference type="NCBI Taxonomy" id="2529389"/>
    <lineage>
        <taxon>Bacteria</taxon>
        <taxon>Pseudomonadati</taxon>
        <taxon>Pseudomonadota</taxon>
        <taxon>Alphaproteobacteria</taxon>
        <taxon>Sphingomonadales</taxon>
        <taxon>Rhizorhabdaceae</taxon>
        <taxon>Alterirhizorhabdus</taxon>
    </lineage>
</organism>
<dbReference type="InterPro" id="IPR008984">
    <property type="entry name" value="SMAD_FHA_dom_sf"/>
</dbReference>
<dbReference type="OrthoDB" id="273564at2"/>
<dbReference type="Gene3D" id="2.60.200.20">
    <property type="match status" value="1"/>
</dbReference>
<dbReference type="Proteomes" id="UP000318681">
    <property type="component" value="Unassembled WGS sequence"/>
</dbReference>
<keyword evidence="3" id="KW-1185">Reference proteome</keyword>
<sequence length="332" mass="35231">MYICRLFKRDQPFEQVEARLLAEGRITIGRDAAADWPLPDLEGFLSRIHCTLAVEGGRVLLTDSSSNGTFLDDGGRVPAGEAVPIDCRSSFHLGALTILVDHAPAGAETGADRTRPLLPLGGVAPAVPSNWLDGAPAARPPHRDASLIEAFCEGARIDASELSGEDPADLMRRAGAIYQQTILGLATLMGERTRMKGQYQLDRTRIGAVDNNPFKWTPTRRLAQSLLASGKLGFLSDAEAVRASFADIGCHLAAIGDGAGAALQLALDTLSPDSIDAEARTHGLSLRGRAATCRDIHGRRHAGLLATDGSNENALSRAFAKAYEAHDPKTPA</sequence>
<evidence type="ECO:0000313" key="2">
    <source>
        <dbReference type="EMBL" id="TVV71704.1"/>
    </source>
</evidence>
<evidence type="ECO:0000259" key="1">
    <source>
        <dbReference type="PROSITE" id="PS50006"/>
    </source>
</evidence>
<dbReference type="RefSeq" id="WP_145154229.1">
    <property type="nucleotide sequence ID" value="NZ_VNIM01000080.1"/>
</dbReference>
<dbReference type="SUPFAM" id="SSF49879">
    <property type="entry name" value="SMAD/FHA domain"/>
    <property type="match status" value="1"/>
</dbReference>
<protein>
    <submittedName>
        <fullName evidence="2">FHA domain-containing protein</fullName>
    </submittedName>
</protein>
<dbReference type="Pfam" id="PF00498">
    <property type="entry name" value="FHA"/>
    <property type="match status" value="1"/>
</dbReference>
<dbReference type="InterPro" id="IPR046883">
    <property type="entry name" value="T6SS_FHA_C"/>
</dbReference>
<dbReference type="PROSITE" id="PS50006">
    <property type="entry name" value="FHA_DOMAIN"/>
    <property type="match status" value="1"/>
</dbReference>
<dbReference type="EMBL" id="VNIM01000080">
    <property type="protein sequence ID" value="TVV71704.1"/>
    <property type="molecule type" value="Genomic_DNA"/>
</dbReference>
<feature type="domain" description="FHA" evidence="1">
    <location>
        <begin position="26"/>
        <end position="72"/>
    </location>
</feature>
<proteinExistence type="predicted"/>
<reference evidence="2 3" key="1">
    <citation type="submission" date="2019-07" db="EMBL/GenBank/DDBJ databases">
        <title>Sphingomonas solaris sp. nov., isolated from a solar panel from Boston, Massachusetts.</title>
        <authorList>
            <person name="Tanner K."/>
            <person name="Pascual J."/>
            <person name="Mancuso C."/>
            <person name="Pereto J."/>
            <person name="Khalil A."/>
            <person name="Vilanova C."/>
        </authorList>
    </citation>
    <scope>NUCLEOTIDE SEQUENCE [LARGE SCALE GENOMIC DNA]</scope>
    <source>
        <strain evidence="2 3">R4DWN</strain>
    </source>
</reference>